<proteinExistence type="predicted"/>
<dbReference type="AlphaFoldDB" id="A0A4Y2DFR0"/>
<name>A0A4Y2DFR0_ARAVE</name>
<accession>A0A4Y2DFR0</accession>
<organism evidence="1 2">
    <name type="scientific">Araneus ventricosus</name>
    <name type="common">Orbweaver spider</name>
    <name type="synonym">Epeira ventricosa</name>
    <dbReference type="NCBI Taxonomy" id="182803"/>
    <lineage>
        <taxon>Eukaryota</taxon>
        <taxon>Metazoa</taxon>
        <taxon>Ecdysozoa</taxon>
        <taxon>Arthropoda</taxon>
        <taxon>Chelicerata</taxon>
        <taxon>Arachnida</taxon>
        <taxon>Araneae</taxon>
        <taxon>Araneomorphae</taxon>
        <taxon>Entelegynae</taxon>
        <taxon>Araneoidea</taxon>
        <taxon>Araneidae</taxon>
        <taxon>Araneus</taxon>
    </lineage>
</organism>
<gene>
    <name evidence="1" type="ORF">AVEN_28594_1</name>
</gene>
<sequence>MSYKVSSVKPYHVLPLTTCVSALTISEVQRFLFVSFNENIFTYDEFLPSSETDRPMILPDLVNDSAGSSTEILTLSSVSLKLPQTSSAIIPENVRLLPMGQQRKGN</sequence>
<comment type="caution">
    <text evidence="1">The sequence shown here is derived from an EMBL/GenBank/DDBJ whole genome shotgun (WGS) entry which is preliminary data.</text>
</comment>
<reference evidence="1 2" key="1">
    <citation type="journal article" date="2019" name="Sci. Rep.">
        <title>Orb-weaving spider Araneus ventricosus genome elucidates the spidroin gene catalogue.</title>
        <authorList>
            <person name="Kono N."/>
            <person name="Nakamura H."/>
            <person name="Ohtoshi R."/>
            <person name="Moran D.A.P."/>
            <person name="Shinohara A."/>
            <person name="Yoshida Y."/>
            <person name="Fujiwara M."/>
            <person name="Mori M."/>
            <person name="Tomita M."/>
            <person name="Arakawa K."/>
        </authorList>
    </citation>
    <scope>NUCLEOTIDE SEQUENCE [LARGE SCALE GENOMIC DNA]</scope>
</reference>
<dbReference type="Proteomes" id="UP000499080">
    <property type="component" value="Unassembled WGS sequence"/>
</dbReference>
<keyword evidence="2" id="KW-1185">Reference proteome</keyword>
<evidence type="ECO:0000313" key="2">
    <source>
        <dbReference type="Proteomes" id="UP000499080"/>
    </source>
</evidence>
<dbReference type="EMBL" id="BGPR01000350">
    <property type="protein sequence ID" value="GBM14866.1"/>
    <property type="molecule type" value="Genomic_DNA"/>
</dbReference>
<evidence type="ECO:0000313" key="1">
    <source>
        <dbReference type="EMBL" id="GBM14866.1"/>
    </source>
</evidence>
<protein>
    <submittedName>
        <fullName evidence="1">Uncharacterized protein</fullName>
    </submittedName>
</protein>